<evidence type="ECO:0000313" key="9">
    <source>
        <dbReference type="Proteomes" id="UP000035085"/>
    </source>
</evidence>
<keyword evidence="9" id="KW-1185">Reference proteome</keyword>
<feature type="transmembrane region" description="Helical" evidence="6">
    <location>
        <begin position="12"/>
        <end position="34"/>
    </location>
</feature>
<evidence type="ECO:0000313" key="8">
    <source>
        <dbReference type="EMBL" id="AJP56781.1"/>
    </source>
</evidence>
<feature type="domain" description="Major facilitator superfamily (MFS) profile" evidence="7">
    <location>
        <begin position="17"/>
        <end position="390"/>
    </location>
</feature>
<dbReference type="Pfam" id="PF07690">
    <property type="entry name" value="MFS_1"/>
    <property type="match status" value="1"/>
</dbReference>
<comment type="subcellular location">
    <subcellularLocation>
        <location evidence="1">Cell membrane</location>
        <topology evidence="1">Multi-pass membrane protein</topology>
    </subcellularLocation>
</comment>
<feature type="transmembrane region" description="Helical" evidence="6">
    <location>
        <begin position="213"/>
        <end position="231"/>
    </location>
</feature>
<feature type="transmembrane region" description="Helical" evidence="6">
    <location>
        <begin position="110"/>
        <end position="131"/>
    </location>
</feature>
<dbReference type="EMBL" id="CP010897">
    <property type="protein sequence ID" value="AJP56781.1"/>
    <property type="molecule type" value="Genomic_DNA"/>
</dbReference>
<evidence type="ECO:0000256" key="4">
    <source>
        <dbReference type="ARBA" id="ARBA00022989"/>
    </source>
</evidence>
<gene>
    <name evidence="8" type="ORF">UC34_06835</name>
</gene>
<feature type="transmembrane region" description="Helical" evidence="6">
    <location>
        <begin position="243"/>
        <end position="266"/>
    </location>
</feature>
<sequence length="402" mass="41115">MDERCAVPHRPANAIGKAIVVIAGPALAALIPMAVTPALPALSAAFGHVPDGTFFAQMVMAAPAAMVMLGAPAGGALSERFGRRKVILIALLLFLVSGIFPVISPNAGGLIASRLILGIAGGVILTTSFSMAGDYGDHTRERILGFAGAGAAFCAIVGMVLGGLLVDALGWRGPFVLYLIALPVLLLSIFVIDNHKQVHSRVAEGTMPVRAQIPIFGLTCLLTIGLFMPGIQGPFLLRANGITSATTIGAVLSTYSFTAACAAASYGTLRRALSANSVLALAAFCLGAGAAIFAVAHSIPGALAGCIVTGIGAGLVEPVTMSLVLSRSHPGIRQRCVGLLLASVFLGQFLNPVVLSPLRAMFDEHGAFAIVGMVLVGFAALILWRGFDARASRGRALGASEN</sequence>
<feature type="transmembrane region" description="Helical" evidence="6">
    <location>
        <begin position="278"/>
        <end position="296"/>
    </location>
</feature>
<organism evidence="8 9">
    <name type="scientific">Pandoraea vervacti</name>
    <dbReference type="NCBI Taxonomy" id="656178"/>
    <lineage>
        <taxon>Bacteria</taxon>
        <taxon>Pseudomonadati</taxon>
        <taxon>Pseudomonadota</taxon>
        <taxon>Betaproteobacteria</taxon>
        <taxon>Burkholderiales</taxon>
        <taxon>Burkholderiaceae</taxon>
        <taxon>Pandoraea</taxon>
    </lineage>
</organism>
<name>A0ABM5SWI5_9BURK</name>
<keyword evidence="4 6" id="KW-1133">Transmembrane helix</keyword>
<keyword evidence="5 6" id="KW-0472">Membrane</keyword>
<dbReference type="InterPro" id="IPR050189">
    <property type="entry name" value="MFS_Efflux_Transporters"/>
</dbReference>
<evidence type="ECO:0000259" key="7">
    <source>
        <dbReference type="PROSITE" id="PS50850"/>
    </source>
</evidence>
<dbReference type="PANTHER" id="PTHR43124">
    <property type="entry name" value="PURINE EFFLUX PUMP PBUE"/>
    <property type="match status" value="1"/>
</dbReference>
<feature type="transmembrane region" description="Helical" evidence="6">
    <location>
        <begin position="175"/>
        <end position="192"/>
    </location>
</feature>
<reference evidence="9" key="1">
    <citation type="submission" date="2015-02" db="EMBL/GenBank/DDBJ databases">
        <title>Complete Genome Sequencing of Pandoraea vervacti NS15 sp. nov.</title>
        <authorList>
            <person name="Chan K.-G."/>
        </authorList>
    </citation>
    <scope>NUCLEOTIDE SEQUENCE [LARGE SCALE GENOMIC DNA]</scope>
    <source>
        <strain evidence="9">NS15</strain>
    </source>
</reference>
<dbReference type="SUPFAM" id="SSF103473">
    <property type="entry name" value="MFS general substrate transporter"/>
    <property type="match status" value="1"/>
</dbReference>
<evidence type="ECO:0000256" key="3">
    <source>
        <dbReference type="ARBA" id="ARBA00022692"/>
    </source>
</evidence>
<proteinExistence type="predicted"/>
<feature type="transmembrane region" description="Helical" evidence="6">
    <location>
        <begin position="337"/>
        <end position="355"/>
    </location>
</feature>
<feature type="transmembrane region" description="Helical" evidence="6">
    <location>
        <begin position="302"/>
        <end position="325"/>
    </location>
</feature>
<dbReference type="Gene3D" id="1.20.1250.20">
    <property type="entry name" value="MFS general substrate transporter like domains"/>
    <property type="match status" value="1"/>
</dbReference>
<dbReference type="InterPro" id="IPR036259">
    <property type="entry name" value="MFS_trans_sf"/>
</dbReference>
<dbReference type="PANTHER" id="PTHR43124:SF3">
    <property type="entry name" value="CHLORAMPHENICOL EFFLUX PUMP RV0191"/>
    <property type="match status" value="1"/>
</dbReference>
<dbReference type="InterPro" id="IPR011701">
    <property type="entry name" value="MFS"/>
</dbReference>
<dbReference type="InterPro" id="IPR005829">
    <property type="entry name" value="Sugar_transporter_CS"/>
</dbReference>
<dbReference type="Proteomes" id="UP000035085">
    <property type="component" value="Chromosome"/>
</dbReference>
<protein>
    <recommendedName>
        <fullName evidence="7">Major facilitator superfamily (MFS) profile domain-containing protein</fullName>
    </recommendedName>
</protein>
<evidence type="ECO:0000256" key="2">
    <source>
        <dbReference type="ARBA" id="ARBA00022475"/>
    </source>
</evidence>
<feature type="transmembrane region" description="Helical" evidence="6">
    <location>
        <begin position="86"/>
        <end position="104"/>
    </location>
</feature>
<accession>A0ABM5SWI5</accession>
<dbReference type="PROSITE" id="PS00216">
    <property type="entry name" value="SUGAR_TRANSPORT_1"/>
    <property type="match status" value="1"/>
</dbReference>
<feature type="transmembrane region" description="Helical" evidence="6">
    <location>
        <begin position="54"/>
        <end position="74"/>
    </location>
</feature>
<dbReference type="InterPro" id="IPR020846">
    <property type="entry name" value="MFS_dom"/>
</dbReference>
<dbReference type="CDD" id="cd17473">
    <property type="entry name" value="MFS_arabinose_efflux_permease_like"/>
    <property type="match status" value="1"/>
</dbReference>
<evidence type="ECO:0000256" key="6">
    <source>
        <dbReference type="SAM" id="Phobius"/>
    </source>
</evidence>
<dbReference type="PROSITE" id="PS50850">
    <property type="entry name" value="MFS"/>
    <property type="match status" value="1"/>
</dbReference>
<feature type="transmembrane region" description="Helical" evidence="6">
    <location>
        <begin position="367"/>
        <end position="387"/>
    </location>
</feature>
<dbReference type="RefSeq" id="WP_044454847.1">
    <property type="nucleotide sequence ID" value="NZ_CP010897.2"/>
</dbReference>
<evidence type="ECO:0000256" key="1">
    <source>
        <dbReference type="ARBA" id="ARBA00004651"/>
    </source>
</evidence>
<keyword evidence="2" id="KW-1003">Cell membrane</keyword>
<evidence type="ECO:0000256" key="5">
    <source>
        <dbReference type="ARBA" id="ARBA00023136"/>
    </source>
</evidence>
<keyword evidence="3 6" id="KW-0812">Transmembrane</keyword>
<feature type="transmembrane region" description="Helical" evidence="6">
    <location>
        <begin position="143"/>
        <end position="169"/>
    </location>
</feature>